<sequence>MKIIITGANGQLASEIKRIYDDKRSALGAINKDFLISELIFLDKDQLDISNEKNVEECLFSIRPNVVINCAAYTNVDGCETNQELAFKVNSLGPKNLARMCEILGAKLIHISSDYVYNGQGNEPFREYDLESPVSIYGKTKLLGDKYVQQFSSKYFIVRTSWVYGTKGKNFVYTIINKAKETGKLKVVNDQFGSPTNAEDLAYHIAKLISSEEYGVYHCTGNNICTWYDFACAIIKYTNIPCDISPCATGEFKTVAKRPAYSYLDNMMMRNTVGDDMRNWEDALCEFLDRIK</sequence>
<dbReference type="InterPro" id="IPR029903">
    <property type="entry name" value="RmlD-like-bd"/>
</dbReference>
<dbReference type="Gene3D" id="3.40.50.720">
    <property type="entry name" value="NAD(P)-binding Rossmann-like Domain"/>
    <property type="match status" value="1"/>
</dbReference>
<evidence type="ECO:0000256" key="1">
    <source>
        <dbReference type="ARBA" id="ARBA00010944"/>
    </source>
</evidence>
<dbReference type="GO" id="GO:0008831">
    <property type="term" value="F:dTDP-4-dehydrorhamnose reductase activity"/>
    <property type="evidence" value="ECO:0007669"/>
    <property type="project" value="UniProtKB-EC"/>
</dbReference>
<keyword evidence="2" id="KW-0560">Oxidoreductase</keyword>
<dbReference type="UniPathway" id="UPA00124"/>
<dbReference type="STRING" id="1121331.SAMN02745248_01725"/>
<evidence type="ECO:0000256" key="2">
    <source>
        <dbReference type="RuleBase" id="RU364082"/>
    </source>
</evidence>
<gene>
    <name evidence="4" type="ORF">SAMN02745248_01725</name>
</gene>
<dbReference type="GO" id="GO:0005829">
    <property type="term" value="C:cytosol"/>
    <property type="evidence" value="ECO:0007669"/>
    <property type="project" value="TreeGrafter"/>
</dbReference>
<dbReference type="Pfam" id="PF04321">
    <property type="entry name" value="RmlD_sub_bind"/>
    <property type="match status" value="1"/>
</dbReference>
<reference evidence="4 5" key="1">
    <citation type="submission" date="2016-11" db="EMBL/GenBank/DDBJ databases">
        <authorList>
            <person name="Jaros S."/>
            <person name="Januszkiewicz K."/>
            <person name="Wedrychowicz H."/>
        </authorList>
    </citation>
    <scope>NUCLEOTIDE SEQUENCE [LARGE SCALE GENOMIC DNA]</scope>
    <source>
        <strain evidence="4 5">DSM 3090</strain>
    </source>
</reference>
<dbReference type="OrthoDB" id="9803892at2"/>
<comment type="similarity">
    <text evidence="1 2">Belongs to the dTDP-4-dehydrorhamnose reductase family.</text>
</comment>
<dbReference type="CDD" id="cd05254">
    <property type="entry name" value="dTDP_HR_like_SDR_e"/>
    <property type="match status" value="1"/>
</dbReference>
<organism evidence="4 5">
    <name type="scientific">Hathewaya proteolytica DSM 3090</name>
    <dbReference type="NCBI Taxonomy" id="1121331"/>
    <lineage>
        <taxon>Bacteria</taxon>
        <taxon>Bacillati</taxon>
        <taxon>Bacillota</taxon>
        <taxon>Clostridia</taxon>
        <taxon>Eubacteriales</taxon>
        <taxon>Clostridiaceae</taxon>
        <taxon>Hathewaya</taxon>
    </lineage>
</organism>
<dbReference type="EC" id="1.1.1.133" evidence="2"/>
<dbReference type="Proteomes" id="UP000183952">
    <property type="component" value="Unassembled WGS sequence"/>
</dbReference>
<dbReference type="FunFam" id="3.40.50.720:FF:000159">
    <property type="entry name" value="dTDP-4-dehydrorhamnose reductase"/>
    <property type="match status" value="1"/>
</dbReference>
<comment type="function">
    <text evidence="2">Catalyzes the reduction of dTDP-6-deoxy-L-lyxo-4-hexulose to yield dTDP-L-rhamnose.</text>
</comment>
<dbReference type="SUPFAM" id="SSF51735">
    <property type="entry name" value="NAD(P)-binding Rossmann-fold domains"/>
    <property type="match status" value="1"/>
</dbReference>
<comment type="pathway">
    <text evidence="2">Carbohydrate biosynthesis; dTDP-L-rhamnose biosynthesis.</text>
</comment>
<proteinExistence type="inferred from homology"/>
<accession>A0A1M6PJF6</accession>
<evidence type="ECO:0000313" key="4">
    <source>
        <dbReference type="EMBL" id="SHK08092.1"/>
    </source>
</evidence>
<dbReference type="Gene3D" id="3.90.25.10">
    <property type="entry name" value="UDP-galactose 4-epimerase, domain 1"/>
    <property type="match status" value="1"/>
</dbReference>
<dbReference type="InterPro" id="IPR036291">
    <property type="entry name" value="NAD(P)-bd_dom_sf"/>
</dbReference>
<dbReference type="GO" id="GO:0019305">
    <property type="term" value="P:dTDP-rhamnose biosynthetic process"/>
    <property type="evidence" value="ECO:0007669"/>
    <property type="project" value="UniProtKB-UniPathway"/>
</dbReference>
<dbReference type="NCBIfam" id="TIGR01214">
    <property type="entry name" value="rmlD"/>
    <property type="match status" value="1"/>
</dbReference>
<keyword evidence="5" id="KW-1185">Reference proteome</keyword>
<dbReference type="AlphaFoldDB" id="A0A1M6PJF6"/>
<evidence type="ECO:0000259" key="3">
    <source>
        <dbReference type="Pfam" id="PF04321"/>
    </source>
</evidence>
<feature type="domain" description="RmlD-like substrate binding" evidence="3">
    <location>
        <begin position="1"/>
        <end position="291"/>
    </location>
</feature>
<dbReference type="InterPro" id="IPR005913">
    <property type="entry name" value="dTDP_dehydrorham_reduct"/>
</dbReference>
<protein>
    <recommendedName>
        <fullName evidence="2">dTDP-4-dehydrorhamnose reductase</fullName>
        <ecNumber evidence="2">1.1.1.133</ecNumber>
    </recommendedName>
</protein>
<name>A0A1M6PJF6_9CLOT</name>
<dbReference type="RefSeq" id="WP_072903692.1">
    <property type="nucleotide sequence ID" value="NZ_FRAD01000013.1"/>
</dbReference>
<dbReference type="PANTHER" id="PTHR10491:SF4">
    <property type="entry name" value="METHIONINE ADENOSYLTRANSFERASE 2 SUBUNIT BETA"/>
    <property type="match status" value="1"/>
</dbReference>
<dbReference type="EMBL" id="FRAD01000013">
    <property type="protein sequence ID" value="SHK08092.1"/>
    <property type="molecule type" value="Genomic_DNA"/>
</dbReference>
<dbReference type="PANTHER" id="PTHR10491">
    <property type="entry name" value="DTDP-4-DEHYDRORHAMNOSE REDUCTASE"/>
    <property type="match status" value="1"/>
</dbReference>
<evidence type="ECO:0000313" key="5">
    <source>
        <dbReference type="Proteomes" id="UP000183952"/>
    </source>
</evidence>
<keyword evidence="2" id="KW-0521">NADP</keyword>